<reference evidence="1 2" key="1">
    <citation type="submission" date="2020-08" db="EMBL/GenBank/DDBJ databases">
        <title>Sequencing the genomes of 1000 actinobacteria strains.</title>
        <authorList>
            <person name="Klenk H.-P."/>
        </authorList>
    </citation>
    <scope>NUCLEOTIDE SEQUENCE [LARGE SCALE GENOMIC DNA]</scope>
    <source>
        <strain evidence="1 2">DSM 45267</strain>
    </source>
</reference>
<dbReference type="Proteomes" id="UP000564573">
    <property type="component" value="Unassembled WGS sequence"/>
</dbReference>
<comment type="caution">
    <text evidence="1">The sequence shown here is derived from an EMBL/GenBank/DDBJ whole genome shotgun (WGS) entry which is preliminary data.</text>
</comment>
<sequence length="45" mass="4534">MTCPRTALDATSATRAPVVGVPAVVGVTVQRQQPSGIGRSTTAQP</sequence>
<dbReference type="AlphaFoldDB" id="A0A839XKJ3"/>
<dbReference type="RefSeq" id="WP_183780054.1">
    <property type="nucleotide sequence ID" value="NZ_JACIBS010000001.1"/>
</dbReference>
<keyword evidence="2" id="KW-1185">Reference proteome</keyword>
<evidence type="ECO:0000313" key="1">
    <source>
        <dbReference type="EMBL" id="MBB3662339.1"/>
    </source>
</evidence>
<proteinExistence type="predicted"/>
<accession>A0A839XKJ3</accession>
<name>A0A839XKJ3_9PSEU</name>
<gene>
    <name evidence="1" type="ORF">FB384_001243</name>
</gene>
<protein>
    <submittedName>
        <fullName evidence="1">Uncharacterized protein</fullName>
    </submittedName>
</protein>
<organism evidence="1 2">
    <name type="scientific">Prauserella sediminis</name>
    <dbReference type="NCBI Taxonomy" id="577680"/>
    <lineage>
        <taxon>Bacteria</taxon>
        <taxon>Bacillati</taxon>
        <taxon>Actinomycetota</taxon>
        <taxon>Actinomycetes</taxon>
        <taxon>Pseudonocardiales</taxon>
        <taxon>Pseudonocardiaceae</taxon>
        <taxon>Prauserella</taxon>
        <taxon>Prauserella salsuginis group</taxon>
    </lineage>
</organism>
<dbReference type="EMBL" id="JACIBS010000001">
    <property type="protein sequence ID" value="MBB3662339.1"/>
    <property type="molecule type" value="Genomic_DNA"/>
</dbReference>
<evidence type="ECO:0000313" key="2">
    <source>
        <dbReference type="Proteomes" id="UP000564573"/>
    </source>
</evidence>